<proteinExistence type="predicted"/>
<dbReference type="AlphaFoldDB" id="A0A2P2KRW3"/>
<name>A0A2P2KRW3_RHIMU</name>
<organism evidence="1">
    <name type="scientific">Rhizophora mucronata</name>
    <name type="common">Asiatic mangrove</name>
    <dbReference type="NCBI Taxonomy" id="61149"/>
    <lineage>
        <taxon>Eukaryota</taxon>
        <taxon>Viridiplantae</taxon>
        <taxon>Streptophyta</taxon>
        <taxon>Embryophyta</taxon>
        <taxon>Tracheophyta</taxon>
        <taxon>Spermatophyta</taxon>
        <taxon>Magnoliopsida</taxon>
        <taxon>eudicotyledons</taxon>
        <taxon>Gunneridae</taxon>
        <taxon>Pentapetalae</taxon>
        <taxon>rosids</taxon>
        <taxon>fabids</taxon>
        <taxon>Malpighiales</taxon>
        <taxon>Rhizophoraceae</taxon>
        <taxon>Rhizophora</taxon>
    </lineage>
</organism>
<reference evidence="1" key="1">
    <citation type="submission" date="2018-02" db="EMBL/GenBank/DDBJ databases">
        <title>Rhizophora mucronata_Transcriptome.</title>
        <authorList>
            <person name="Meera S.P."/>
            <person name="Sreeshan A."/>
            <person name="Augustine A."/>
        </authorList>
    </citation>
    <scope>NUCLEOTIDE SEQUENCE</scope>
    <source>
        <tissue evidence="1">Leaf</tissue>
    </source>
</reference>
<protein>
    <submittedName>
        <fullName evidence="1">Uncharacterized protein</fullName>
    </submittedName>
</protein>
<dbReference type="EMBL" id="GGEC01027923">
    <property type="protein sequence ID" value="MBX08407.1"/>
    <property type="molecule type" value="Transcribed_RNA"/>
</dbReference>
<evidence type="ECO:0000313" key="1">
    <source>
        <dbReference type="EMBL" id="MBX08407.1"/>
    </source>
</evidence>
<sequence>MFKPLSLPELGGLNTMIFGAREPHLRPAKTGYTHNLWAKAVHVQIESTTHQFQPNITLKQRPESTT</sequence>
<accession>A0A2P2KRW3</accession>